<accession>A0A9X1SRT4</accession>
<dbReference type="Proteomes" id="UP001138997">
    <property type="component" value="Unassembled WGS sequence"/>
</dbReference>
<evidence type="ECO:0000259" key="1">
    <source>
        <dbReference type="PROSITE" id="PS50925"/>
    </source>
</evidence>
<comment type="caution">
    <text evidence="2">The sequence shown here is derived from an EMBL/GenBank/DDBJ whole genome shotgun (WGS) entry which is preliminary data.</text>
</comment>
<gene>
    <name evidence="2" type="ORF">LR394_01310</name>
</gene>
<dbReference type="RefSeq" id="WP_231438446.1">
    <property type="nucleotide sequence ID" value="NZ_JAJOMB010000001.1"/>
</dbReference>
<sequence>MFELIYASRAVMDLSESEMEAFLGTSRDNNAEVDVTGCLLHVHDVPRDRSYFVQLLEGPEGAVEHTYARIRRDSLHRDVTAVHRGHRDGRAFEAWRMRLATITTDTVFSLISVDPVRLSDARPTFDLLMNPSMARALLELEAGVATPG</sequence>
<proteinExistence type="predicted"/>
<evidence type="ECO:0000313" key="3">
    <source>
        <dbReference type="Proteomes" id="UP001138997"/>
    </source>
</evidence>
<feature type="domain" description="BLUF" evidence="1">
    <location>
        <begin position="1"/>
        <end position="98"/>
    </location>
</feature>
<dbReference type="Gene3D" id="3.30.70.100">
    <property type="match status" value="1"/>
</dbReference>
<organism evidence="2 3">
    <name type="scientific">Kineosporia babensis</name>
    <dbReference type="NCBI Taxonomy" id="499548"/>
    <lineage>
        <taxon>Bacteria</taxon>
        <taxon>Bacillati</taxon>
        <taxon>Actinomycetota</taxon>
        <taxon>Actinomycetes</taxon>
        <taxon>Kineosporiales</taxon>
        <taxon>Kineosporiaceae</taxon>
        <taxon>Kineosporia</taxon>
    </lineage>
</organism>
<name>A0A9X1SRT4_9ACTN</name>
<keyword evidence="3" id="KW-1185">Reference proteome</keyword>
<evidence type="ECO:0000313" key="2">
    <source>
        <dbReference type="EMBL" id="MCD5309521.1"/>
    </source>
</evidence>
<dbReference type="SUPFAM" id="SSF54975">
    <property type="entry name" value="Acylphosphatase/BLUF domain-like"/>
    <property type="match status" value="1"/>
</dbReference>
<dbReference type="InterPro" id="IPR036046">
    <property type="entry name" value="Acylphosphatase-like_dom_sf"/>
</dbReference>
<dbReference type="GO" id="GO:0009882">
    <property type="term" value="F:blue light photoreceptor activity"/>
    <property type="evidence" value="ECO:0007669"/>
    <property type="project" value="InterPro"/>
</dbReference>
<dbReference type="Pfam" id="PF04940">
    <property type="entry name" value="BLUF"/>
    <property type="match status" value="1"/>
</dbReference>
<reference evidence="2" key="1">
    <citation type="submission" date="2021-11" db="EMBL/GenBank/DDBJ databases">
        <title>Streptomyces corallinus and Kineosporia corallina sp. nov., two new coral-derived marine actinobacteria.</title>
        <authorList>
            <person name="Buangrab K."/>
            <person name="Sutthacheep M."/>
            <person name="Yeemin T."/>
            <person name="Harunari E."/>
            <person name="Igarashi Y."/>
            <person name="Sripreechasak P."/>
            <person name="Kanchanasin P."/>
            <person name="Tanasupawat S."/>
            <person name="Phongsopitanun W."/>
        </authorList>
    </citation>
    <scope>NUCLEOTIDE SEQUENCE</scope>
    <source>
        <strain evidence="2">JCM 31032</strain>
    </source>
</reference>
<dbReference type="AlphaFoldDB" id="A0A9X1SRT4"/>
<dbReference type="PROSITE" id="PS50925">
    <property type="entry name" value="BLUF"/>
    <property type="match status" value="1"/>
</dbReference>
<protein>
    <submittedName>
        <fullName evidence="2">BLUF domain-containing protein</fullName>
    </submittedName>
</protein>
<dbReference type="SMART" id="SM01034">
    <property type="entry name" value="BLUF"/>
    <property type="match status" value="1"/>
</dbReference>
<dbReference type="GO" id="GO:0071949">
    <property type="term" value="F:FAD binding"/>
    <property type="evidence" value="ECO:0007669"/>
    <property type="project" value="InterPro"/>
</dbReference>
<dbReference type="EMBL" id="JAJOMB010000001">
    <property type="protein sequence ID" value="MCD5309521.1"/>
    <property type="molecule type" value="Genomic_DNA"/>
</dbReference>
<dbReference type="InterPro" id="IPR007024">
    <property type="entry name" value="BLUF_domain"/>
</dbReference>